<evidence type="ECO:0000313" key="3">
    <source>
        <dbReference type="EMBL" id="KNC27507.1"/>
    </source>
</evidence>
<keyword evidence="4" id="KW-1185">Reference proteome</keyword>
<name>A0A0L0C5I5_LUCCU</name>
<evidence type="ECO:0000256" key="1">
    <source>
        <dbReference type="ARBA" id="ARBA00007936"/>
    </source>
</evidence>
<feature type="region of interest" description="Disordered" evidence="2">
    <location>
        <begin position="438"/>
        <end position="539"/>
    </location>
</feature>
<feature type="region of interest" description="Disordered" evidence="2">
    <location>
        <begin position="945"/>
        <end position="971"/>
    </location>
</feature>
<feature type="region of interest" description="Disordered" evidence="2">
    <location>
        <begin position="569"/>
        <end position="617"/>
    </location>
</feature>
<gene>
    <name evidence="3" type="ORF">FF38_12315</name>
</gene>
<protein>
    <submittedName>
        <fullName evidence="3">Uncharacterized protein</fullName>
    </submittedName>
</protein>
<feature type="compositionally biased region" description="Low complexity" evidence="2">
    <location>
        <begin position="446"/>
        <end position="462"/>
    </location>
</feature>
<evidence type="ECO:0000313" key="4">
    <source>
        <dbReference type="Proteomes" id="UP000037069"/>
    </source>
</evidence>
<proteinExistence type="inferred from homology"/>
<feature type="compositionally biased region" description="Low complexity" evidence="2">
    <location>
        <begin position="494"/>
        <end position="537"/>
    </location>
</feature>
<feature type="compositionally biased region" description="Polar residues" evidence="2">
    <location>
        <begin position="945"/>
        <end position="956"/>
    </location>
</feature>
<dbReference type="CDD" id="cd23307">
    <property type="entry name" value="beta-trefoil_FGF8-like"/>
    <property type="match status" value="1"/>
</dbReference>
<dbReference type="OrthoDB" id="6664669at2759"/>
<feature type="compositionally biased region" description="Polar residues" evidence="2">
    <location>
        <begin position="411"/>
        <end position="422"/>
    </location>
</feature>
<accession>A0A0L0C5I5</accession>
<feature type="compositionally biased region" description="Low complexity" evidence="2">
    <location>
        <begin position="308"/>
        <end position="317"/>
    </location>
</feature>
<dbReference type="InterPro" id="IPR002209">
    <property type="entry name" value="Fibroblast_GF_fam"/>
</dbReference>
<reference evidence="3 4" key="1">
    <citation type="journal article" date="2015" name="Nat. Commun.">
        <title>Lucilia cuprina genome unlocks parasitic fly biology to underpin future interventions.</title>
        <authorList>
            <person name="Anstead C.A."/>
            <person name="Korhonen P.K."/>
            <person name="Young N.D."/>
            <person name="Hall R.S."/>
            <person name="Jex A.R."/>
            <person name="Murali S.C."/>
            <person name="Hughes D.S."/>
            <person name="Lee S.F."/>
            <person name="Perry T."/>
            <person name="Stroehlein A.J."/>
            <person name="Ansell B.R."/>
            <person name="Breugelmans B."/>
            <person name="Hofmann A."/>
            <person name="Qu J."/>
            <person name="Dugan S."/>
            <person name="Lee S.L."/>
            <person name="Chao H."/>
            <person name="Dinh H."/>
            <person name="Han Y."/>
            <person name="Doddapaneni H.V."/>
            <person name="Worley K.C."/>
            <person name="Muzny D.M."/>
            <person name="Ioannidis P."/>
            <person name="Waterhouse R.M."/>
            <person name="Zdobnov E.M."/>
            <person name="James P.J."/>
            <person name="Bagnall N.H."/>
            <person name="Kotze A.C."/>
            <person name="Gibbs R.A."/>
            <person name="Richards S."/>
            <person name="Batterham P."/>
            <person name="Gasser R.B."/>
        </authorList>
    </citation>
    <scope>NUCLEOTIDE SEQUENCE [LARGE SCALE GENOMIC DNA]</scope>
    <source>
        <strain evidence="3 4">LS</strain>
        <tissue evidence="3">Full body</tissue>
    </source>
</reference>
<dbReference type="Pfam" id="PF00167">
    <property type="entry name" value="FGF"/>
    <property type="match status" value="1"/>
</dbReference>
<dbReference type="GO" id="GO:0008083">
    <property type="term" value="F:growth factor activity"/>
    <property type="evidence" value="ECO:0007669"/>
    <property type="project" value="InterPro"/>
</dbReference>
<dbReference type="InterPro" id="IPR008996">
    <property type="entry name" value="IL1/FGF"/>
</dbReference>
<feature type="compositionally biased region" description="Acidic residues" evidence="2">
    <location>
        <begin position="830"/>
        <end position="840"/>
    </location>
</feature>
<dbReference type="Gene3D" id="2.80.10.50">
    <property type="match status" value="1"/>
</dbReference>
<dbReference type="EMBL" id="JRES01000890">
    <property type="protein sequence ID" value="KNC27507.1"/>
    <property type="molecule type" value="Genomic_DNA"/>
</dbReference>
<dbReference type="PANTHER" id="PTHR20898">
    <property type="entry name" value="DAEDALUS ON 3-RELATED-RELATED"/>
    <property type="match status" value="1"/>
</dbReference>
<feature type="compositionally biased region" description="Gly residues" evidence="2">
    <location>
        <begin position="364"/>
        <end position="378"/>
    </location>
</feature>
<comment type="caution">
    <text evidence="3">The sequence shown here is derived from an EMBL/GenBank/DDBJ whole genome shotgun (WGS) entry which is preliminary data.</text>
</comment>
<dbReference type="SUPFAM" id="SSF50353">
    <property type="entry name" value="Cytokine"/>
    <property type="match status" value="1"/>
</dbReference>
<feature type="region of interest" description="Disordered" evidence="2">
    <location>
        <begin position="826"/>
        <end position="870"/>
    </location>
</feature>
<dbReference type="OMA" id="SEPWSTW"/>
<dbReference type="Pfam" id="PF06477">
    <property type="entry name" value="DUF1091"/>
    <property type="match status" value="1"/>
</dbReference>
<evidence type="ECO:0000256" key="2">
    <source>
        <dbReference type="SAM" id="MobiDB-lite"/>
    </source>
</evidence>
<feature type="compositionally biased region" description="Polar residues" evidence="2">
    <location>
        <begin position="854"/>
        <end position="869"/>
    </location>
</feature>
<dbReference type="STRING" id="7375.A0A0L0C5I5"/>
<feature type="compositionally biased region" description="Low complexity" evidence="2">
    <location>
        <begin position="962"/>
        <end position="971"/>
    </location>
</feature>
<dbReference type="Proteomes" id="UP000037069">
    <property type="component" value="Unassembled WGS sequence"/>
</dbReference>
<dbReference type="InterPro" id="IPR010512">
    <property type="entry name" value="DUF1091"/>
</dbReference>
<comment type="similarity">
    <text evidence="1">Belongs to the heparin-binding growth factors family.</text>
</comment>
<dbReference type="SMART" id="SM00697">
    <property type="entry name" value="DM8"/>
    <property type="match status" value="1"/>
</dbReference>
<dbReference type="AlphaFoldDB" id="A0A0L0C5I5"/>
<feature type="compositionally biased region" description="Basic and acidic residues" evidence="2">
    <location>
        <begin position="587"/>
        <end position="605"/>
    </location>
</feature>
<dbReference type="PANTHER" id="PTHR20898:SF0">
    <property type="entry name" value="DAEDALUS ON 3-RELATED"/>
    <property type="match status" value="1"/>
</dbReference>
<feature type="compositionally biased region" description="Basic residues" evidence="2">
    <location>
        <begin position="569"/>
        <end position="586"/>
    </location>
</feature>
<organism evidence="3 4">
    <name type="scientific">Lucilia cuprina</name>
    <name type="common">Green bottle fly</name>
    <name type="synonym">Australian sheep blowfly</name>
    <dbReference type="NCBI Taxonomy" id="7375"/>
    <lineage>
        <taxon>Eukaryota</taxon>
        <taxon>Metazoa</taxon>
        <taxon>Ecdysozoa</taxon>
        <taxon>Arthropoda</taxon>
        <taxon>Hexapoda</taxon>
        <taxon>Insecta</taxon>
        <taxon>Pterygota</taxon>
        <taxon>Neoptera</taxon>
        <taxon>Endopterygota</taxon>
        <taxon>Diptera</taxon>
        <taxon>Brachycera</taxon>
        <taxon>Muscomorpha</taxon>
        <taxon>Oestroidea</taxon>
        <taxon>Calliphoridae</taxon>
        <taxon>Luciliinae</taxon>
        <taxon>Lucilia</taxon>
    </lineage>
</organism>
<feature type="compositionally biased region" description="Basic and acidic residues" evidence="2">
    <location>
        <begin position="469"/>
        <end position="484"/>
    </location>
</feature>
<sequence>MYDNDDDDSGWRAKSQPIYNATTSVDQGTLNVDITTIRILHYGWRINIETQIKIDNSKKYQTLFYQDFEMCKVLNERFRENLIRIWFRNILKYGNLMENCPVPIGRYYVRNMRLETKGIPAYLRPGDYRMNIYNYYGKRKTKKEEMVFLLVVTTAYGLCQDYLPPDVEDYVIMSQCAHNKAINLAAEGTVSVTDISQTQNITIVGRPDFVNNNFKIALYAKETQRYLCFNDHWKLVGMKELQDTCYFNEAIVHGYFVFRSVVDLQRRIGFTQRGRAVGPKKIVNDACYMFTKIPTDQFFHQHTHFSAPKTKSTTTKIPKTEYTHPTPYTNHAGRGSGGGGRTKTNRFKNPQRQDDSVTHNHSGNGHGSGGGSGGGSGNGNKKFKKQRNGHKQRQQKQEMQQQQQQIRGHSYNLSNPKNSTYLNSSRQNLVLSQHSINNHTNKKHNNNNNNNSNNNNHPPQNHQVRHHHNDPNKVARRQQHDQKQKTKLRQRVRPSPSASAAVTSAVASTTTTTTTSLTTAKAINSSKPHPSMSSSYSDINPTSVIPLSISTDATSDSRNTMSSTVVVAKRKGRRRKGDKIHKKSLQKKLELEREHSTEQTDREHMSSSSIGPSYDEEEEFLTSSTDYAWMTNDIMLSSVKPTSASLPTWETWYPSSSTSYTDEDSDYSLGSSATASTITETNIDRRFFTTLESSSMTTDLNKNNLSSQTSVPLPTSGFTSTLTENSIDETISPTVTTDLGTTTTNTSTYTQTDFWSTSLNDNTDADTVVNGFPRETFNTYATPKLENTQNTLNTNEDDEAIWEDTNTALSTQHSKDDLENSTAAITLSTVEDDNVEDEEISSPSTDRTTDEISDTTWTDSSTREMTSSWEYDKASEAATSTTTSTTYTNDCAYSTASTHNGSKTMTDCMFATNTTAPIANNNHKQGETFPTQNYKVSKMETANKVTTSSTTLNSIPIRSDKTTSLPETTSTTIQTQPSLLEPSSVTTFKLEHPVEKSVTTPFARKSPQSNTAVVTSATTAFSSTIHSTKAPAPAAPLSTRKTLRKSTQRLLATPFHQLTYVRNEAGDIDIDSIDNISIYPELLDNDNDEPLVKPSTSRLTMISGYLPTSATATLPESIRIAKIKINRERKRMLRLRNVGNYA</sequence>
<feature type="region of interest" description="Disordered" evidence="2">
    <location>
        <begin position="306"/>
        <end position="422"/>
    </location>
</feature>
<feature type="compositionally biased region" description="Basic residues" evidence="2">
    <location>
        <begin position="381"/>
        <end position="394"/>
    </location>
</feature>